<evidence type="ECO:0000313" key="3">
    <source>
        <dbReference type="Proteomes" id="UP000482800"/>
    </source>
</evidence>
<comment type="caution">
    <text evidence="2">The sequence shown here is derived from an EMBL/GenBank/DDBJ whole genome shotgun (WGS) entry which is preliminary data.</text>
</comment>
<keyword evidence="1" id="KW-1133">Transmembrane helix</keyword>
<protein>
    <submittedName>
        <fullName evidence="2">Uncharacterized protein</fullName>
    </submittedName>
</protein>
<dbReference type="AlphaFoldDB" id="A0A6V8KU26"/>
<proteinExistence type="predicted"/>
<sequence>MEVTKVLSNSRVVARVRHEWKTRWRRVRAEPDRGDTVQELAWVLFWLGVIVGATALIGPWVAGKVGSIIGF</sequence>
<evidence type="ECO:0000313" key="2">
    <source>
        <dbReference type="EMBL" id="GFJ85809.1"/>
    </source>
</evidence>
<evidence type="ECO:0000256" key="1">
    <source>
        <dbReference type="SAM" id="Phobius"/>
    </source>
</evidence>
<name>A0A6V8KU26_9ACTN</name>
<keyword evidence="1" id="KW-0812">Transmembrane</keyword>
<reference evidence="2 3" key="1">
    <citation type="submission" date="2020-03" db="EMBL/GenBank/DDBJ databases">
        <title>Whole genome shotgun sequence of Phytohabitans houttuyneae NBRC 108639.</title>
        <authorList>
            <person name="Komaki H."/>
            <person name="Tamura T."/>
        </authorList>
    </citation>
    <scope>NUCLEOTIDE SEQUENCE [LARGE SCALE GENOMIC DNA]</scope>
    <source>
        <strain evidence="2 3">NBRC 108639</strain>
    </source>
</reference>
<keyword evidence="3" id="KW-1185">Reference proteome</keyword>
<feature type="transmembrane region" description="Helical" evidence="1">
    <location>
        <begin position="40"/>
        <end position="62"/>
    </location>
</feature>
<reference evidence="2 3" key="2">
    <citation type="submission" date="2020-03" db="EMBL/GenBank/DDBJ databases">
        <authorList>
            <person name="Ichikawa N."/>
            <person name="Kimura A."/>
            <person name="Kitahashi Y."/>
            <person name="Uohara A."/>
        </authorList>
    </citation>
    <scope>NUCLEOTIDE SEQUENCE [LARGE SCALE GENOMIC DNA]</scope>
    <source>
        <strain evidence="2 3">NBRC 108639</strain>
    </source>
</reference>
<dbReference type="Proteomes" id="UP000482800">
    <property type="component" value="Unassembled WGS sequence"/>
</dbReference>
<accession>A0A6V8KU26</accession>
<gene>
    <name evidence="2" type="ORF">Phou_099890</name>
</gene>
<dbReference type="EMBL" id="BLPF01000004">
    <property type="protein sequence ID" value="GFJ85809.1"/>
    <property type="molecule type" value="Genomic_DNA"/>
</dbReference>
<dbReference type="RefSeq" id="WP_173071067.1">
    <property type="nucleotide sequence ID" value="NZ_BAABGO010000002.1"/>
</dbReference>
<keyword evidence="1" id="KW-0472">Membrane</keyword>
<organism evidence="2 3">
    <name type="scientific">Phytohabitans houttuyneae</name>
    <dbReference type="NCBI Taxonomy" id="1076126"/>
    <lineage>
        <taxon>Bacteria</taxon>
        <taxon>Bacillati</taxon>
        <taxon>Actinomycetota</taxon>
        <taxon>Actinomycetes</taxon>
        <taxon>Micromonosporales</taxon>
        <taxon>Micromonosporaceae</taxon>
    </lineage>
</organism>